<keyword evidence="1" id="KW-0472">Membrane</keyword>
<keyword evidence="1" id="KW-0812">Transmembrane</keyword>
<dbReference type="SUPFAM" id="SSF54523">
    <property type="entry name" value="Pili subunits"/>
    <property type="match status" value="1"/>
</dbReference>
<protein>
    <submittedName>
        <fullName evidence="2">Prepilin-type N-terminal cleavage/methylation domain-containing protein</fullName>
    </submittedName>
</protein>
<evidence type="ECO:0000256" key="1">
    <source>
        <dbReference type="SAM" id="Phobius"/>
    </source>
</evidence>
<organism evidence="2 3">
    <name type="scientific">Vibrio ouci</name>
    <dbReference type="NCBI Taxonomy" id="2499078"/>
    <lineage>
        <taxon>Bacteria</taxon>
        <taxon>Pseudomonadati</taxon>
        <taxon>Pseudomonadota</taxon>
        <taxon>Gammaproteobacteria</taxon>
        <taxon>Vibrionales</taxon>
        <taxon>Vibrionaceae</taxon>
        <taxon>Vibrio</taxon>
    </lineage>
</organism>
<dbReference type="Gene3D" id="3.30.700.10">
    <property type="entry name" value="Glycoprotein, Type 4 Pilin"/>
    <property type="match status" value="1"/>
</dbReference>
<dbReference type="InterPro" id="IPR012902">
    <property type="entry name" value="N_methyl_site"/>
</dbReference>
<keyword evidence="1" id="KW-1133">Transmembrane helix</keyword>
<name>A0A4Y8WCX1_9VIBR</name>
<dbReference type="PANTHER" id="PTHR30093">
    <property type="entry name" value="GENERAL SECRETION PATHWAY PROTEIN G"/>
    <property type="match status" value="1"/>
</dbReference>
<dbReference type="OrthoDB" id="6265993at2"/>
<feature type="transmembrane region" description="Helical" evidence="1">
    <location>
        <begin position="12"/>
        <end position="31"/>
    </location>
</feature>
<dbReference type="PROSITE" id="PS00409">
    <property type="entry name" value="PROKAR_NTER_METHYL"/>
    <property type="match status" value="1"/>
</dbReference>
<dbReference type="EMBL" id="SATR01000033">
    <property type="protein sequence ID" value="TFH90208.1"/>
    <property type="molecule type" value="Genomic_DNA"/>
</dbReference>
<dbReference type="NCBIfam" id="TIGR02532">
    <property type="entry name" value="IV_pilin_GFxxxE"/>
    <property type="match status" value="1"/>
</dbReference>
<dbReference type="AlphaFoldDB" id="A0A4Y8WCX1"/>
<keyword evidence="3" id="KW-1185">Reference proteome</keyword>
<evidence type="ECO:0000313" key="3">
    <source>
        <dbReference type="Proteomes" id="UP000297753"/>
    </source>
</evidence>
<proteinExistence type="predicted"/>
<sequence>MQQNKGFTLIELIVVIVILGVIAVIAAPRFLNLNKDAKANTMLNVGAGMESALTLLYSQAVIEGQDIGDGEVTIGGVTVPLLNGYPSVDGNDTFEQINAQVQVWFNIDSVGKNVIETDPNAAPFFIDKKSSRNQIYIFFSGAPTDGDRTEYGCQVRYQNPENEGPLVRVLTDAC</sequence>
<dbReference type="PANTHER" id="PTHR30093:SF7">
    <property type="entry name" value="MSHA MAJOR PILIN SUBUNIT MSHA"/>
    <property type="match status" value="1"/>
</dbReference>
<dbReference type="Pfam" id="PF07963">
    <property type="entry name" value="N_methyl"/>
    <property type="match status" value="1"/>
</dbReference>
<evidence type="ECO:0000313" key="2">
    <source>
        <dbReference type="EMBL" id="TFH90208.1"/>
    </source>
</evidence>
<accession>A0A4Y8WCX1</accession>
<dbReference type="RefSeq" id="WP_134836760.1">
    <property type="nucleotide sequence ID" value="NZ_SATR01000033.1"/>
</dbReference>
<reference evidence="2 3" key="1">
    <citation type="submission" date="2019-01" db="EMBL/GenBank/DDBJ databases">
        <title>Vibrio BEI176 sp. nov, a marine bacterium isolated from China: eastern marignal seas.</title>
        <authorList>
            <person name="Li B."/>
        </authorList>
    </citation>
    <scope>NUCLEOTIDE SEQUENCE [LARGE SCALE GENOMIC DNA]</scope>
    <source>
        <strain evidence="2 3">BEI176</strain>
    </source>
</reference>
<gene>
    <name evidence="2" type="ORF">ELS82_18105</name>
</gene>
<comment type="caution">
    <text evidence="2">The sequence shown here is derived from an EMBL/GenBank/DDBJ whole genome shotgun (WGS) entry which is preliminary data.</text>
</comment>
<dbReference type="Proteomes" id="UP000297753">
    <property type="component" value="Unassembled WGS sequence"/>
</dbReference>
<dbReference type="InterPro" id="IPR045584">
    <property type="entry name" value="Pilin-like"/>
</dbReference>